<dbReference type="OrthoDB" id="376826at2759"/>
<dbReference type="STRING" id="544712.C6HC29"/>
<sequence length="338" mass="36892">MFIPGAGWEPVGRRTSGGKLGITVIKNTRNTNHGGSTTVIYSNITGDNEAADMHRAACTGTGECALDGDAAEYYCIKAAAWPLSHACDPGDQWLAAPNSRTRASWALRWRAQQSLRNDKEDTDEVNGARNPWFGRVSAASESWERKRAPSLNMGEPIVNGEKPSSQFLHHLSTLPVVPTPSPTSRTTPTAQKSLQLADQGYANYAKPVLPFFSKPYNYVAPYVAKADSLSNEGLKRVEDRFPIVKKDTETIKGALKGYIHMPFRVVEEGKKHVLQVYSAEYKNCGGGEGYVATGKAVITTGLTITSESLEWLRACITRAEQKGREGVEAVSEKKVSKK</sequence>
<name>C6HC29_AJECH</name>
<dbReference type="Proteomes" id="UP000002624">
    <property type="component" value="Unassembled WGS sequence"/>
</dbReference>
<evidence type="ECO:0000313" key="2">
    <source>
        <dbReference type="Proteomes" id="UP000002624"/>
    </source>
</evidence>
<accession>C6HC29</accession>
<dbReference type="HOGENOM" id="CLU_962990_0_0_1"/>
<dbReference type="EMBL" id="GG692422">
    <property type="protein sequence ID" value="EER42119.1"/>
    <property type="molecule type" value="Genomic_DNA"/>
</dbReference>
<gene>
    <name evidence="1" type="ORF">HCDG_03578</name>
</gene>
<dbReference type="VEuPathDB" id="FungiDB:HCDG_03578"/>
<evidence type="ECO:0000313" key="1">
    <source>
        <dbReference type="EMBL" id="EER42119.1"/>
    </source>
</evidence>
<organism evidence="1 2">
    <name type="scientific">Ajellomyces capsulatus (strain H143)</name>
    <name type="common">Darling's disease fungus</name>
    <name type="synonym">Histoplasma capsulatum</name>
    <dbReference type="NCBI Taxonomy" id="544712"/>
    <lineage>
        <taxon>Eukaryota</taxon>
        <taxon>Fungi</taxon>
        <taxon>Dikarya</taxon>
        <taxon>Ascomycota</taxon>
        <taxon>Pezizomycotina</taxon>
        <taxon>Eurotiomycetes</taxon>
        <taxon>Eurotiomycetidae</taxon>
        <taxon>Onygenales</taxon>
        <taxon>Ajellomycetaceae</taxon>
        <taxon>Histoplasma</taxon>
    </lineage>
</organism>
<reference evidence="2" key="1">
    <citation type="submission" date="2009-05" db="EMBL/GenBank/DDBJ databases">
        <title>The genome sequence of Ajellomyces capsulatus strain H143.</title>
        <authorList>
            <person name="Champion M."/>
            <person name="Cuomo C.A."/>
            <person name="Ma L.-J."/>
            <person name="Henn M.R."/>
            <person name="Sil A."/>
            <person name="Goldman B."/>
            <person name="Young S.K."/>
            <person name="Kodira C.D."/>
            <person name="Zeng Q."/>
            <person name="Koehrsen M."/>
            <person name="Alvarado L."/>
            <person name="Berlin A.M."/>
            <person name="Borenstein D."/>
            <person name="Chen Z."/>
            <person name="Engels R."/>
            <person name="Freedman E."/>
            <person name="Gellesch M."/>
            <person name="Goldberg J."/>
            <person name="Griggs A."/>
            <person name="Gujja S."/>
            <person name="Heiman D.I."/>
            <person name="Hepburn T.A."/>
            <person name="Howarth C."/>
            <person name="Jen D."/>
            <person name="Larson L."/>
            <person name="Lewis B."/>
            <person name="Mehta T."/>
            <person name="Park D."/>
            <person name="Pearson M."/>
            <person name="Roberts A."/>
            <person name="Saif S."/>
            <person name="Shea T.D."/>
            <person name="Shenoy N."/>
            <person name="Sisk P."/>
            <person name="Stolte C."/>
            <person name="Sykes S."/>
            <person name="Walk T."/>
            <person name="White J."/>
            <person name="Yandava C."/>
            <person name="Klein B."/>
            <person name="McEwen J.G."/>
            <person name="Puccia R."/>
            <person name="Goldman G.H."/>
            <person name="Felipe M.S."/>
            <person name="Nino-Vega G."/>
            <person name="San-Blas G."/>
            <person name="Taylor J.W."/>
            <person name="Mendoza L."/>
            <person name="Galagan J.E."/>
            <person name="Nusbaum C."/>
            <person name="Birren B.W."/>
        </authorList>
    </citation>
    <scope>NUCLEOTIDE SEQUENCE [LARGE SCALE GENOMIC DNA]</scope>
    <source>
        <strain evidence="2">H143</strain>
    </source>
</reference>
<dbReference type="AlphaFoldDB" id="C6HC29"/>
<proteinExistence type="predicted"/>
<protein>
    <submittedName>
        <fullName evidence="1">Pathogenesis associated protein Cap20</fullName>
    </submittedName>
</protein>